<sequence>MTWQFASRYFWAKKSTHAINIIAWVSVGAIAVGTGALIVILSVFNGFEGIVKSLYANFYPSLIVVPASGKTMMLSPEQLQQIKQTKGIAFISQTIEDKAVLRYQQEQTIVTLKGVDNQFTKVASVQNKMVRGKYNINNVDGYNAVLGVGIENALGVNVENSQVPITVYVPKRAGKGDNADAAFNIGLPEQALNSDIIYPVGTFAIQQDFDGKYVITNIDFMRRLLNFQQHEMSALEIAITAGMDERKLQSALKSLLGNKYEVLTRFEQNKTLYGVMQTEKWVVYLFLSFILVIAAFNMIGSLSMLVIEKQKDITILKAMGSRDSLILRIFLAEGMIIVGIGTGIGFVLATIFLLLQQHFGLIKLGGGSFLVDAYPVEMKPQDFALVAVTVLVIGLLASWYPARRASIQTMDLKAT</sequence>
<keyword evidence="4 7" id="KW-0812">Transmembrane</keyword>
<evidence type="ECO:0000256" key="7">
    <source>
        <dbReference type="SAM" id="Phobius"/>
    </source>
</evidence>
<proteinExistence type="inferred from homology"/>
<dbReference type="InterPro" id="IPR003838">
    <property type="entry name" value="ABC3_permease_C"/>
</dbReference>
<evidence type="ECO:0000259" key="8">
    <source>
        <dbReference type="Pfam" id="PF02687"/>
    </source>
</evidence>
<dbReference type="Proteomes" id="UP000249547">
    <property type="component" value="Unassembled WGS sequence"/>
</dbReference>
<dbReference type="GO" id="GO:0098797">
    <property type="term" value="C:plasma membrane protein complex"/>
    <property type="evidence" value="ECO:0007669"/>
    <property type="project" value="TreeGrafter"/>
</dbReference>
<reference evidence="10 11" key="1">
    <citation type="submission" date="2018-06" db="EMBL/GenBank/DDBJ databases">
        <title>Genomic Encyclopedia of Archaeal and Bacterial Type Strains, Phase II (KMG-II): from individual species to whole genera.</title>
        <authorList>
            <person name="Goeker M."/>
        </authorList>
    </citation>
    <scope>NUCLEOTIDE SEQUENCE [LARGE SCALE GENOMIC DNA]</scope>
    <source>
        <strain evidence="10 11">DSM 23857</strain>
    </source>
</reference>
<evidence type="ECO:0000256" key="1">
    <source>
        <dbReference type="ARBA" id="ARBA00004651"/>
    </source>
</evidence>
<keyword evidence="10" id="KW-0449">Lipoprotein</keyword>
<dbReference type="PANTHER" id="PTHR30489:SF0">
    <property type="entry name" value="LIPOPROTEIN-RELEASING SYSTEM TRANSMEMBRANE PROTEIN LOLE"/>
    <property type="match status" value="1"/>
</dbReference>
<protein>
    <submittedName>
        <fullName evidence="10">Lipoprotein-releasing system permease protein</fullName>
    </submittedName>
</protein>
<comment type="subcellular location">
    <subcellularLocation>
        <location evidence="1">Cell membrane</location>
        <topology evidence="1">Multi-pass membrane protein</topology>
    </subcellularLocation>
</comment>
<comment type="similarity">
    <text evidence="2">Belongs to the ABC-4 integral membrane protein family. LolC/E subfamily.</text>
</comment>
<feature type="domain" description="MacB-like periplasmic core" evidence="9">
    <location>
        <begin position="25"/>
        <end position="155"/>
    </location>
</feature>
<feature type="transmembrane region" description="Helical" evidence="7">
    <location>
        <begin position="21"/>
        <end position="44"/>
    </location>
</feature>
<feature type="transmembrane region" description="Helical" evidence="7">
    <location>
        <begin position="327"/>
        <end position="355"/>
    </location>
</feature>
<dbReference type="InterPro" id="IPR051447">
    <property type="entry name" value="Lipoprotein-release_system"/>
</dbReference>
<keyword evidence="6 7" id="KW-0472">Membrane</keyword>
<evidence type="ECO:0000256" key="5">
    <source>
        <dbReference type="ARBA" id="ARBA00022989"/>
    </source>
</evidence>
<keyword evidence="5 7" id="KW-1133">Transmembrane helix</keyword>
<gene>
    <name evidence="10" type="ORF">LX64_02866</name>
</gene>
<dbReference type="PANTHER" id="PTHR30489">
    <property type="entry name" value="LIPOPROTEIN-RELEASING SYSTEM TRANSMEMBRANE PROTEIN LOLE"/>
    <property type="match status" value="1"/>
</dbReference>
<comment type="caution">
    <text evidence="10">The sequence shown here is derived from an EMBL/GenBank/DDBJ whole genome shotgun (WGS) entry which is preliminary data.</text>
</comment>
<keyword evidence="11" id="KW-1185">Reference proteome</keyword>
<evidence type="ECO:0000256" key="2">
    <source>
        <dbReference type="ARBA" id="ARBA00005236"/>
    </source>
</evidence>
<evidence type="ECO:0000256" key="6">
    <source>
        <dbReference type="ARBA" id="ARBA00023136"/>
    </source>
</evidence>
<dbReference type="AlphaFoldDB" id="A0A327QHH6"/>
<dbReference type="GO" id="GO:0044874">
    <property type="term" value="P:lipoprotein localization to outer membrane"/>
    <property type="evidence" value="ECO:0007669"/>
    <property type="project" value="TreeGrafter"/>
</dbReference>
<evidence type="ECO:0000259" key="9">
    <source>
        <dbReference type="Pfam" id="PF12704"/>
    </source>
</evidence>
<dbReference type="OrthoDB" id="1522724at2"/>
<feature type="domain" description="ABC3 transporter permease C-terminal" evidence="8">
    <location>
        <begin position="285"/>
        <end position="406"/>
    </location>
</feature>
<evidence type="ECO:0000313" key="11">
    <source>
        <dbReference type="Proteomes" id="UP000249547"/>
    </source>
</evidence>
<dbReference type="Pfam" id="PF12704">
    <property type="entry name" value="MacB_PCD"/>
    <property type="match status" value="1"/>
</dbReference>
<evidence type="ECO:0000256" key="3">
    <source>
        <dbReference type="ARBA" id="ARBA00022475"/>
    </source>
</evidence>
<dbReference type="EMBL" id="QLLL01000005">
    <property type="protein sequence ID" value="RAJ03989.1"/>
    <property type="molecule type" value="Genomic_DNA"/>
</dbReference>
<name>A0A327QHH6_9BACT</name>
<accession>A0A327QHH6</accession>
<dbReference type="InterPro" id="IPR025857">
    <property type="entry name" value="MacB_PCD"/>
</dbReference>
<organism evidence="10 11">
    <name type="scientific">Chitinophaga skermanii</name>
    <dbReference type="NCBI Taxonomy" id="331697"/>
    <lineage>
        <taxon>Bacteria</taxon>
        <taxon>Pseudomonadati</taxon>
        <taxon>Bacteroidota</taxon>
        <taxon>Chitinophagia</taxon>
        <taxon>Chitinophagales</taxon>
        <taxon>Chitinophagaceae</taxon>
        <taxon>Chitinophaga</taxon>
    </lineage>
</organism>
<evidence type="ECO:0000256" key="4">
    <source>
        <dbReference type="ARBA" id="ARBA00022692"/>
    </source>
</evidence>
<evidence type="ECO:0000313" key="10">
    <source>
        <dbReference type="EMBL" id="RAJ03989.1"/>
    </source>
</evidence>
<dbReference type="Pfam" id="PF02687">
    <property type="entry name" value="FtsX"/>
    <property type="match status" value="1"/>
</dbReference>
<dbReference type="RefSeq" id="WP_111598309.1">
    <property type="nucleotide sequence ID" value="NZ_QLLL01000005.1"/>
</dbReference>
<feature type="transmembrane region" description="Helical" evidence="7">
    <location>
        <begin position="281"/>
        <end position="307"/>
    </location>
</feature>
<keyword evidence="3" id="KW-1003">Cell membrane</keyword>
<feature type="transmembrane region" description="Helical" evidence="7">
    <location>
        <begin position="383"/>
        <end position="402"/>
    </location>
</feature>